<dbReference type="eggNOG" id="ENOG5031ZY5">
    <property type="taxonomic scope" value="Bacteria"/>
</dbReference>
<dbReference type="InterPro" id="IPR046300">
    <property type="entry name" value="DUF6415"/>
</dbReference>
<dbReference type="Proteomes" id="UP000008043">
    <property type="component" value="Chromosome"/>
</dbReference>
<name>K4R777_STRDJ</name>
<dbReference type="STRING" id="1214101.BN159_7752"/>
<dbReference type="KEGG" id="sdv:BN159_7752"/>
<reference evidence="2 3" key="1">
    <citation type="journal article" date="2012" name="J. Bacteriol.">
        <title>Genome sequence of the bacterium Streptomyces davawensis JCM 4913 and heterologous production of the unique antibiotic roseoflavin.</title>
        <authorList>
            <person name="Jankowitsch F."/>
            <person name="Schwarz J."/>
            <person name="Ruckert C."/>
            <person name="Gust B."/>
            <person name="Szczepanowski R."/>
            <person name="Blom J."/>
            <person name="Pelzer S."/>
            <person name="Kalinowski J."/>
            <person name="Mack M."/>
        </authorList>
    </citation>
    <scope>NUCLEOTIDE SEQUENCE [LARGE SCALE GENOMIC DNA]</scope>
    <source>
        <strain evidence="3">DSM 101723 / JCM 4913 / KCC S-0913 / 768</strain>
    </source>
</reference>
<dbReference type="AlphaFoldDB" id="K4R777"/>
<dbReference type="EMBL" id="HE971709">
    <property type="protein sequence ID" value="CCK32131.1"/>
    <property type="molecule type" value="Genomic_DNA"/>
</dbReference>
<dbReference type="PATRIC" id="fig|1214101.3.peg.7850"/>
<keyword evidence="3" id="KW-1185">Reference proteome</keyword>
<feature type="region of interest" description="Disordered" evidence="1">
    <location>
        <begin position="1"/>
        <end position="83"/>
    </location>
</feature>
<dbReference type="Pfam" id="PF19979">
    <property type="entry name" value="DUF6415"/>
    <property type="match status" value="1"/>
</dbReference>
<evidence type="ECO:0000256" key="1">
    <source>
        <dbReference type="SAM" id="MobiDB-lite"/>
    </source>
</evidence>
<protein>
    <submittedName>
        <fullName evidence="2">Uncharacterized protein</fullName>
    </submittedName>
</protein>
<gene>
    <name evidence="2" type="ORF">BN159_7752</name>
</gene>
<evidence type="ECO:0000313" key="3">
    <source>
        <dbReference type="Proteomes" id="UP000008043"/>
    </source>
</evidence>
<accession>K4R777</accession>
<feature type="region of interest" description="Disordered" evidence="1">
    <location>
        <begin position="95"/>
        <end position="149"/>
    </location>
</feature>
<proteinExistence type="predicted"/>
<dbReference type="HOGENOM" id="CLU_054198_0_0_11"/>
<evidence type="ECO:0000313" key="2">
    <source>
        <dbReference type="EMBL" id="CCK32131.1"/>
    </source>
</evidence>
<sequence>MAPVTREAGTELPRRCPTDDVDRLLAPPSPSKSSATPPEGRNGRPQPQMWTSVGLLGPDGDPASGTSQDVPTGSRGEVPVSPRHLDDAHIAGRAVPRLDEQPLSVGGGSTCLGDSSARTAEAERRPSPTSDPDVGVAPMSHSTTAVTKPCGEQAVDVSWPEGPLRELASNLTTVLSTLAPEARLASQAGRLRDVTEHFLAADASLSEDPDERHNQLLLMRGHLMTLLGAAHPVDDGDRSFDQRDLVVRVRALLGQEIPGDALRATVLHQGMATAVRELLASLPDGDACDEVVGARAVTVHAGFDSTRIREAIRTAKSWKHAGVYPHPHTLAAVTRALCGYMPSLVPYASMYSDTLTPASPAWVTCCEAIERAQEARNASVGEGLDAASEHAFRLAVHVEVLLRYAERHREQSGERNDPV</sequence>
<organism evidence="2 3">
    <name type="scientific">Streptomyces davaonensis (strain DSM 101723 / JCM 4913 / KCC S-0913 / 768)</name>
    <dbReference type="NCBI Taxonomy" id="1214101"/>
    <lineage>
        <taxon>Bacteria</taxon>
        <taxon>Bacillati</taxon>
        <taxon>Actinomycetota</taxon>
        <taxon>Actinomycetes</taxon>
        <taxon>Kitasatosporales</taxon>
        <taxon>Streptomycetaceae</taxon>
        <taxon>Streptomyces</taxon>
    </lineage>
</organism>
<feature type="compositionally biased region" description="Basic and acidic residues" evidence="1">
    <location>
        <begin position="8"/>
        <end position="23"/>
    </location>
</feature>